<dbReference type="STRING" id="278197.PEPE_0806"/>
<feature type="transmembrane region" description="Helical" evidence="6">
    <location>
        <begin position="52"/>
        <end position="73"/>
    </location>
</feature>
<keyword evidence="2 6" id="KW-0812">Transmembrane</keyword>
<evidence type="ECO:0000256" key="1">
    <source>
        <dbReference type="ARBA" id="ARBA00004141"/>
    </source>
</evidence>
<evidence type="ECO:0000256" key="3">
    <source>
        <dbReference type="ARBA" id="ARBA00022989"/>
    </source>
</evidence>
<dbReference type="AlphaFoldDB" id="Q03G05"/>
<dbReference type="HOGENOM" id="CLU_125939_2_1_9"/>
<comment type="similarity">
    <text evidence="5">Belongs to the bacteriophage holin family. Cp-1 holin subfamily.</text>
</comment>
<gene>
    <name evidence="7" type="ordered locus">PEPE_0806</name>
</gene>
<feature type="transmembrane region" description="Helical" evidence="6">
    <location>
        <begin position="85"/>
        <end position="106"/>
    </location>
</feature>
<evidence type="ECO:0000313" key="7">
    <source>
        <dbReference type="EMBL" id="ABJ67867.1"/>
    </source>
</evidence>
<sequence length="133" mass="14855">MPFHVSLLQSYMAIVDDKLMIAFLFAVILDIGTGMAKGIINQRTSKLNSTKGLFGLIKHSTVIFLVLLVYPFMNAIGFEPTANALLIFYIVTYAISVVENLGQMGVPFPDFIKKYFVKLQDDYSKGGHNDKIK</sequence>
<dbReference type="EMBL" id="CP000422">
    <property type="protein sequence ID" value="ABJ67867.1"/>
    <property type="molecule type" value="Genomic_DNA"/>
</dbReference>
<dbReference type="Pfam" id="PF05105">
    <property type="entry name" value="Phage_holin_4_1"/>
    <property type="match status" value="1"/>
</dbReference>
<dbReference type="RefSeq" id="WP_011673279.1">
    <property type="nucleotide sequence ID" value="NC_008525.1"/>
</dbReference>
<dbReference type="KEGG" id="ppe:PEPE_0806"/>
<accession>Q03G05</accession>
<evidence type="ECO:0000256" key="5">
    <source>
        <dbReference type="ARBA" id="ARBA00023600"/>
    </source>
</evidence>
<evidence type="ECO:0000313" key="8">
    <source>
        <dbReference type="Proteomes" id="UP000000773"/>
    </source>
</evidence>
<dbReference type="Proteomes" id="UP000000773">
    <property type="component" value="Chromosome"/>
</dbReference>
<keyword evidence="4 6" id="KW-0472">Membrane</keyword>
<dbReference type="GeneID" id="33063038"/>
<evidence type="ECO:0000256" key="6">
    <source>
        <dbReference type="SAM" id="Phobius"/>
    </source>
</evidence>
<evidence type="ECO:0000256" key="4">
    <source>
        <dbReference type="ARBA" id="ARBA00023136"/>
    </source>
</evidence>
<dbReference type="eggNOG" id="ENOG50338JP">
    <property type="taxonomic scope" value="Bacteria"/>
</dbReference>
<dbReference type="InterPro" id="IPR006480">
    <property type="entry name" value="Phage_holin_4_1"/>
</dbReference>
<proteinExistence type="inferred from homology"/>
<dbReference type="OrthoDB" id="88184at2"/>
<reference evidence="7 8" key="1">
    <citation type="journal article" date="2006" name="Proc. Natl. Acad. Sci. U.S.A.">
        <title>Comparative genomics of the lactic acid bacteria.</title>
        <authorList>
            <person name="Makarova K."/>
            <person name="Slesarev A."/>
            <person name="Wolf Y."/>
            <person name="Sorokin A."/>
            <person name="Mirkin B."/>
            <person name="Koonin E."/>
            <person name="Pavlov A."/>
            <person name="Pavlova N."/>
            <person name="Karamychev V."/>
            <person name="Polouchine N."/>
            <person name="Shakhova V."/>
            <person name="Grigoriev I."/>
            <person name="Lou Y."/>
            <person name="Rohksar D."/>
            <person name="Lucas S."/>
            <person name="Huang K."/>
            <person name="Goodstein D.M."/>
            <person name="Hawkins T."/>
            <person name="Plengvidhya V."/>
            <person name="Welker D."/>
            <person name="Hughes J."/>
            <person name="Goh Y."/>
            <person name="Benson A."/>
            <person name="Baldwin K."/>
            <person name="Lee J.H."/>
            <person name="Diaz-Muniz I."/>
            <person name="Dosti B."/>
            <person name="Smeianov V."/>
            <person name="Wechter W."/>
            <person name="Barabote R."/>
            <person name="Lorca G."/>
            <person name="Altermann E."/>
            <person name="Barrangou R."/>
            <person name="Ganesan B."/>
            <person name="Xie Y."/>
            <person name="Rawsthorne H."/>
            <person name="Tamir D."/>
            <person name="Parker C."/>
            <person name="Breidt F."/>
            <person name="Broadbent J."/>
            <person name="Hutkins R."/>
            <person name="O'Sullivan D."/>
            <person name="Steele J."/>
            <person name="Unlu G."/>
            <person name="Saier M."/>
            <person name="Klaenhammer T."/>
            <person name="Richardson P."/>
            <person name="Kozyavkin S."/>
            <person name="Weimer B."/>
            <person name="Mills D."/>
        </authorList>
    </citation>
    <scope>NUCLEOTIDE SEQUENCE [LARGE SCALE GENOMIC DNA]</scope>
    <source>
        <strain evidence="8">ATCC 25745 / CCUG 21536 / LMG 10740 / 183-1w</strain>
    </source>
</reference>
<dbReference type="GO" id="GO:0016020">
    <property type="term" value="C:membrane"/>
    <property type="evidence" value="ECO:0007669"/>
    <property type="project" value="UniProtKB-SubCell"/>
</dbReference>
<feature type="transmembrane region" description="Helical" evidence="6">
    <location>
        <begin position="20"/>
        <end position="40"/>
    </location>
</feature>
<protein>
    <submittedName>
        <fullName evidence="7">Holin, Cph1 family</fullName>
    </submittedName>
</protein>
<comment type="subcellular location">
    <subcellularLocation>
        <location evidence="1">Membrane</location>
        <topology evidence="1">Multi-pass membrane protein</topology>
    </subcellularLocation>
</comment>
<organism evidence="7 8">
    <name type="scientific">Pediococcus pentosaceus (strain ATCC 25745 / CCUG 21536 / LMG 10740 / 183-1w)</name>
    <dbReference type="NCBI Taxonomy" id="278197"/>
    <lineage>
        <taxon>Bacteria</taxon>
        <taxon>Bacillati</taxon>
        <taxon>Bacillota</taxon>
        <taxon>Bacilli</taxon>
        <taxon>Lactobacillales</taxon>
        <taxon>Lactobacillaceae</taxon>
        <taxon>Pediococcus</taxon>
    </lineage>
</organism>
<evidence type="ECO:0000256" key="2">
    <source>
        <dbReference type="ARBA" id="ARBA00022692"/>
    </source>
</evidence>
<dbReference type="NCBIfam" id="TIGR01593">
    <property type="entry name" value="holin_tox_secr"/>
    <property type="match status" value="1"/>
</dbReference>
<name>Q03G05_PEDPA</name>
<keyword evidence="3 6" id="KW-1133">Transmembrane helix</keyword>